<proteinExistence type="predicted"/>
<gene>
    <name evidence="2" type="ORF">GCM10009550_71020</name>
</gene>
<name>A0ABN1RXQ9_9ACTN</name>
<sequence>MTETKSTTRKQNPTYTRLRNRHRDFQGLLGTDLPLIGGRSTKAWRDYYAERAEAMTERGAGRLAENQDGYDAHLLALLYLALSSDEPEGARHVLVDVAAVALLAAESLGGDR</sequence>
<keyword evidence="3" id="KW-1185">Reference proteome</keyword>
<reference evidence="2 3" key="1">
    <citation type="journal article" date="2019" name="Int. J. Syst. Evol. Microbiol.">
        <title>The Global Catalogue of Microorganisms (GCM) 10K type strain sequencing project: providing services to taxonomists for standard genome sequencing and annotation.</title>
        <authorList>
            <consortium name="The Broad Institute Genomics Platform"/>
            <consortium name="The Broad Institute Genome Sequencing Center for Infectious Disease"/>
            <person name="Wu L."/>
            <person name="Ma J."/>
        </authorList>
    </citation>
    <scope>NUCLEOTIDE SEQUENCE [LARGE SCALE GENOMIC DNA]</scope>
    <source>
        <strain evidence="2 3">JCM 10696</strain>
    </source>
</reference>
<dbReference type="Proteomes" id="UP001500665">
    <property type="component" value="Unassembled WGS sequence"/>
</dbReference>
<comment type="caution">
    <text evidence="2">The sequence shown here is derived from an EMBL/GenBank/DDBJ whole genome shotgun (WGS) entry which is preliminary data.</text>
</comment>
<accession>A0ABN1RXQ9</accession>
<dbReference type="RefSeq" id="WP_344246541.1">
    <property type="nucleotide sequence ID" value="NZ_BAAAHH010000049.1"/>
</dbReference>
<evidence type="ECO:0000313" key="3">
    <source>
        <dbReference type="Proteomes" id="UP001500665"/>
    </source>
</evidence>
<feature type="compositionally biased region" description="Polar residues" evidence="1">
    <location>
        <begin position="1"/>
        <end position="17"/>
    </location>
</feature>
<feature type="region of interest" description="Disordered" evidence="1">
    <location>
        <begin position="1"/>
        <end position="20"/>
    </location>
</feature>
<organism evidence="2 3">
    <name type="scientific">Actinocorallia libanotica</name>
    <dbReference type="NCBI Taxonomy" id="46162"/>
    <lineage>
        <taxon>Bacteria</taxon>
        <taxon>Bacillati</taxon>
        <taxon>Actinomycetota</taxon>
        <taxon>Actinomycetes</taxon>
        <taxon>Streptosporangiales</taxon>
        <taxon>Thermomonosporaceae</taxon>
        <taxon>Actinocorallia</taxon>
    </lineage>
</organism>
<evidence type="ECO:0000313" key="2">
    <source>
        <dbReference type="EMBL" id="GAA0967315.1"/>
    </source>
</evidence>
<dbReference type="EMBL" id="BAAAHH010000049">
    <property type="protein sequence ID" value="GAA0967315.1"/>
    <property type="molecule type" value="Genomic_DNA"/>
</dbReference>
<evidence type="ECO:0000256" key="1">
    <source>
        <dbReference type="SAM" id="MobiDB-lite"/>
    </source>
</evidence>
<protein>
    <submittedName>
        <fullName evidence="2">Uncharacterized protein</fullName>
    </submittedName>
</protein>